<dbReference type="GO" id="GO:0005930">
    <property type="term" value="C:axoneme"/>
    <property type="evidence" value="ECO:0007669"/>
    <property type="project" value="UniProtKB-SubCell"/>
</dbReference>
<comment type="caution">
    <text evidence="2">The sequence shown here is derived from an EMBL/GenBank/DDBJ whole genome shotgun (WGS) entry which is preliminary data.</text>
</comment>
<dbReference type="AlphaFoldDB" id="A0AAW1NQU2"/>
<evidence type="ECO:0000313" key="2">
    <source>
        <dbReference type="EMBL" id="KAK9791142.1"/>
    </source>
</evidence>
<name>A0AAW1NQU2_9CHLO</name>
<reference evidence="2 3" key="1">
    <citation type="journal article" date="2024" name="Nat. Commun.">
        <title>Phylogenomics reveals the evolutionary origins of lichenization in chlorophyte algae.</title>
        <authorList>
            <person name="Puginier C."/>
            <person name="Libourel C."/>
            <person name="Otte J."/>
            <person name="Skaloud P."/>
            <person name="Haon M."/>
            <person name="Grisel S."/>
            <person name="Petersen M."/>
            <person name="Berrin J.G."/>
            <person name="Delaux P.M."/>
            <person name="Dal Grande F."/>
            <person name="Keller J."/>
        </authorList>
    </citation>
    <scope>NUCLEOTIDE SEQUENCE [LARGE SCALE GENOMIC DNA]</scope>
    <source>
        <strain evidence="2 3">SAG 2036</strain>
    </source>
</reference>
<protein>
    <submittedName>
        <fullName evidence="2">Uncharacterized protein</fullName>
    </submittedName>
</protein>
<dbReference type="InterPro" id="IPR032675">
    <property type="entry name" value="LRR_dom_sf"/>
</dbReference>
<dbReference type="SUPFAM" id="SSF52047">
    <property type="entry name" value="RNI-like"/>
    <property type="match status" value="1"/>
</dbReference>
<dbReference type="Proteomes" id="UP001465755">
    <property type="component" value="Unassembled WGS sequence"/>
</dbReference>
<evidence type="ECO:0000313" key="3">
    <source>
        <dbReference type="Proteomes" id="UP001465755"/>
    </source>
</evidence>
<comment type="subcellular location">
    <subcellularLocation>
        <location evidence="1">Cytoplasm</location>
        <location evidence="1">Cytoskeleton</location>
        <location evidence="1">Cilium axoneme</location>
    </subcellularLocation>
</comment>
<gene>
    <name evidence="2" type="ORF">WJX73_010161</name>
</gene>
<accession>A0AAW1NQU2</accession>
<evidence type="ECO:0000256" key="1">
    <source>
        <dbReference type="ARBA" id="ARBA00004430"/>
    </source>
</evidence>
<keyword evidence="3" id="KW-1185">Reference proteome</keyword>
<organism evidence="2 3">
    <name type="scientific">Symbiochloris irregularis</name>
    <dbReference type="NCBI Taxonomy" id="706552"/>
    <lineage>
        <taxon>Eukaryota</taxon>
        <taxon>Viridiplantae</taxon>
        <taxon>Chlorophyta</taxon>
        <taxon>core chlorophytes</taxon>
        <taxon>Trebouxiophyceae</taxon>
        <taxon>Trebouxiales</taxon>
        <taxon>Trebouxiaceae</taxon>
        <taxon>Symbiochloris</taxon>
    </lineage>
</organism>
<proteinExistence type="predicted"/>
<sequence length="387" mass="43618">MLERWSTLKIVSLRWFEGRKPFEDADPTLLRALEGRAVHTLLMPLDADLLEDHVPRLLVDTKIKVHRLLLEANNPIFQEADEMSCDLSSDRSKLHDIHIAELLEDFKDLAALSLHSFVFFIDNPGIFIDNPGSFPTHWPFCSQLTSLALQDCGRILWRAMQGLNLRRLELHQCKCVASVLQQHLAADCLCQAATDLATIAQHHSAITHLDVSRRRYEGNPGYPFTATTMPQLMPNLQHLVEFLQHLARLSSIELLGKVDAPGAPLRTLVHLSKITLRGCTLTSYRSLAALPRLRTLHLIRTCLSRYPSFVQLPQLALSLADCVEDAAIDLQALASMKSLRVVDLRHAQLTTSLTEILDSLQHVRLVAFRRRAAQHEHHGRLITRGGS</sequence>
<dbReference type="EMBL" id="JALJOQ010000183">
    <property type="protein sequence ID" value="KAK9791142.1"/>
    <property type="molecule type" value="Genomic_DNA"/>
</dbReference>
<dbReference type="Gene3D" id="3.80.10.10">
    <property type="entry name" value="Ribonuclease Inhibitor"/>
    <property type="match status" value="1"/>
</dbReference>